<dbReference type="GO" id="GO:0048544">
    <property type="term" value="P:recognition of pollen"/>
    <property type="evidence" value="ECO:0007669"/>
    <property type="project" value="InterPro"/>
</dbReference>
<dbReference type="PaxDb" id="3880-AES74374"/>
<keyword evidence="3" id="KW-0245">EGF-like domain</keyword>
<dbReference type="SUPFAM" id="SSF51110">
    <property type="entry name" value="alpha-D-mannose-specific plant lectins"/>
    <property type="match status" value="1"/>
</dbReference>
<dbReference type="PANTHER" id="PTHR32444">
    <property type="entry name" value="BULB-TYPE LECTIN DOMAIN-CONTAINING PROTEIN"/>
    <property type="match status" value="1"/>
</dbReference>
<dbReference type="EMBL" id="CM001222">
    <property type="protein sequence ID" value="AES74374.1"/>
    <property type="molecule type" value="Genomic_DNA"/>
</dbReference>
<organism evidence="5 7">
    <name type="scientific">Medicago truncatula</name>
    <name type="common">Barrel medic</name>
    <name type="synonym">Medicago tribuloides</name>
    <dbReference type="NCBI Taxonomy" id="3880"/>
    <lineage>
        <taxon>Eukaryota</taxon>
        <taxon>Viridiplantae</taxon>
        <taxon>Streptophyta</taxon>
        <taxon>Embryophyta</taxon>
        <taxon>Tracheophyta</taxon>
        <taxon>Spermatophyta</taxon>
        <taxon>Magnoliopsida</taxon>
        <taxon>eudicotyledons</taxon>
        <taxon>Gunneridae</taxon>
        <taxon>Pentapetalae</taxon>
        <taxon>rosids</taxon>
        <taxon>fabids</taxon>
        <taxon>Fabales</taxon>
        <taxon>Fabaceae</taxon>
        <taxon>Papilionoideae</taxon>
        <taxon>50 kb inversion clade</taxon>
        <taxon>NPAAA clade</taxon>
        <taxon>Hologalegina</taxon>
        <taxon>IRL clade</taxon>
        <taxon>Trifolieae</taxon>
        <taxon>Medicago</taxon>
    </lineage>
</organism>
<evidence type="ECO:0000313" key="7">
    <source>
        <dbReference type="Proteomes" id="UP000002051"/>
    </source>
</evidence>
<name>G7KQ09_MEDTR</name>
<protein>
    <submittedName>
        <fullName evidence="5">S-locus glycoprotein family protein</fullName>
    </submittedName>
</protein>
<evidence type="ECO:0000256" key="1">
    <source>
        <dbReference type="ARBA" id="ARBA00022729"/>
    </source>
</evidence>
<dbReference type="Pfam" id="PF00954">
    <property type="entry name" value="S_locus_glycop"/>
    <property type="match status" value="1"/>
</dbReference>
<feature type="domain" description="EGF-like" evidence="4">
    <location>
        <begin position="150"/>
        <end position="186"/>
    </location>
</feature>
<proteinExistence type="predicted"/>
<evidence type="ECO:0000256" key="3">
    <source>
        <dbReference type="PROSITE-ProRule" id="PRU00076"/>
    </source>
</evidence>
<keyword evidence="2" id="KW-1015">Disulfide bond</keyword>
<comment type="caution">
    <text evidence="3">Lacks conserved residue(s) required for the propagation of feature annotation.</text>
</comment>
<dbReference type="HOGENOM" id="CLU_1104158_0_0_1"/>
<dbReference type="AlphaFoldDB" id="G7KQ09"/>
<sequence length="252" mass="29820">MFRKRRLTKKIQSGFFSLPVGNGGQPFIVKKLNKIGIWYHELEPQTFVWVANRDSHLLDSSGILVLRDDNGRLSDSFKLPTYTLEYRKIYRIRNHTEIYWESGEILPKPLIYLLNNGKNSSHAKYVYYLSLDDYRNIRMLMNSVKIWWKPYDVCDFNDYCRNLTTCNRHKWKQCRCLPGFSPRLSIDDGEQFGCLRKSQCSTTNNDTSIHLTNIIVKNLDTRIFTKSEVQIFLHQSDFPHSLTPWMQSLFVF</sequence>
<reference evidence="5 7" key="1">
    <citation type="journal article" date="2011" name="Nature">
        <title>The Medicago genome provides insight into the evolution of rhizobial symbioses.</title>
        <authorList>
            <person name="Young N.D."/>
            <person name="Debelle F."/>
            <person name="Oldroyd G.E."/>
            <person name="Geurts R."/>
            <person name="Cannon S.B."/>
            <person name="Udvardi M.K."/>
            <person name="Benedito V.A."/>
            <person name="Mayer K.F."/>
            <person name="Gouzy J."/>
            <person name="Schoof H."/>
            <person name="Van de Peer Y."/>
            <person name="Proost S."/>
            <person name="Cook D.R."/>
            <person name="Meyers B.C."/>
            <person name="Spannagl M."/>
            <person name="Cheung F."/>
            <person name="De Mita S."/>
            <person name="Krishnakumar V."/>
            <person name="Gundlach H."/>
            <person name="Zhou S."/>
            <person name="Mudge J."/>
            <person name="Bharti A.K."/>
            <person name="Murray J.D."/>
            <person name="Naoumkina M.A."/>
            <person name="Rosen B."/>
            <person name="Silverstein K.A."/>
            <person name="Tang H."/>
            <person name="Rombauts S."/>
            <person name="Zhao P.X."/>
            <person name="Zhou P."/>
            <person name="Barbe V."/>
            <person name="Bardou P."/>
            <person name="Bechner M."/>
            <person name="Bellec A."/>
            <person name="Berger A."/>
            <person name="Berges H."/>
            <person name="Bidwell S."/>
            <person name="Bisseling T."/>
            <person name="Choisne N."/>
            <person name="Couloux A."/>
            <person name="Denny R."/>
            <person name="Deshpande S."/>
            <person name="Dai X."/>
            <person name="Doyle J.J."/>
            <person name="Dudez A.M."/>
            <person name="Farmer A.D."/>
            <person name="Fouteau S."/>
            <person name="Franken C."/>
            <person name="Gibelin C."/>
            <person name="Gish J."/>
            <person name="Goldstein S."/>
            <person name="Gonzalez A.J."/>
            <person name="Green P.J."/>
            <person name="Hallab A."/>
            <person name="Hartog M."/>
            <person name="Hua A."/>
            <person name="Humphray S.J."/>
            <person name="Jeong D.H."/>
            <person name="Jing Y."/>
            <person name="Jocker A."/>
            <person name="Kenton S.M."/>
            <person name="Kim D.J."/>
            <person name="Klee K."/>
            <person name="Lai H."/>
            <person name="Lang C."/>
            <person name="Lin S."/>
            <person name="Macmil S.L."/>
            <person name="Magdelenat G."/>
            <person name="Matthews L."/>
            <person name="McCorrison J."/>
            <person name="Monaghan E.L."/>
            <person name="Mun J.H."/>
            <person name="Najar F.Z."/>
            <person name="Nicholson C."/>
            <person name="Noirot C."/>
            <person name="O'Bleness M."/>
            <person name="Paule C.R."/>
            <person name="Poulain J."/>
            <person name="Prion F."/>
            <person name="Qin B."/>
            <person name="Qu C."/>
            <person name="Retzel E.F."/>
            <person name="Riddle C."/>
            <person name="Sallet E."/>
            <person name="Samain S."/>
            <person name="Samson N."/>
            <person name="Sanders I."/>
            <person name="Saurat O."/>
            <person name="Scarpelli C."/>
            <person name="Schiex T."/>
            <person name="Segurens B."/>
            <person name="Severin A.J."/>
            <person name="Sherrier D.J."/>
            <person name="Shi R."/>
            <person name="Sims S."/>
            <person name="Singer S.R."/>
            <person name="Sinharoy S."/>
            <person name="Sterck L."/>
            <person name="Viollet A."/>
            <person name="Wang B.B."/>
            <person name="Wang K."/>
            <person name="Wang M."/>
            <person name="Wang X."/>
            <person name="Warfsmann J."/>
            <person name="Weissenbach J."/>
            <person name="White D.D."/>
            <person name="White J.D."/>
            <person name="Wiley G.B."/>
            <person name="Wincker P."/>
            <person name="Xing Y."/>
            <person name="Yang L."/>
            <person name="Yao Z."/>
            <person name="Ying F."/>
            <person name="Zhai J."/>
            <person name="Zhou L."/>
            <person name="Zuber A."/>
            <person name="Denarie J."/>
            <person name="Dixon R.A."/>
            <person name="May G.D."/>
            <person name="Schwartz D.C."/>
            <person name="Rogers J."/>
            <person name="Quetier F."/>
            <person name="Town C.D."/>
            <person name="Roe B.A."/>
        </authorList>
    </citation>
    <scope>NUCLEOTIDE SEQUENCE [LARGE SCALE GENOMIC DNA]</scope>
    <source>
        <strain evidence="5">A17</strain>
        <strain evidence="6 7">cv. Jemalong A17</strain>
    </source>
</reference>
<keyword evidence="7" id="KW-1185">Reference proteome</keyword>
<dbReference type="PANTHER" id="PTHR32444:SF247">
    <property type="entry name" value="OS01G0958200 PROTEIN"/>
    <property type="match status" value="1"/>
</dbReference>
<keyword evidence="1" id="KW-0732">Signal</keyword>
<dbReference type="InterPro" id="IPR000858">
    <property type="entry name" value="S_locus_glycoprot_dom"/>
</dbReference>
<dbReference type="InterPro" id="IPR036426">
    <property type="entry name" value="Bulb-type_lectin_dom_sf"/>
</dbReference>
<reference evidence="6" key="3">
    <citation type="submission" date="2015-04" db="UniProtKB">
        <authorList>
            <consortium name="EnsemblPlants"/>
        </authorList>
    </citation>
    <scope>IDENTIFICATION</scope>
    <source>
        <strain evidence="6">cv. Jemalong A17</strain>
    </source>
</reference>
<evidence type="ECO:0000259" key="4">
    <source>
        <dbReference type="PROSITE" id="PS50026"/>
    </source>
</evidence>
<evidence type="ECO:0000313" key="6">
    <source>
        <dbReference type="EnsemblPlants" id="AES74374"/>
    </source>
</evidence>
<dbReference type="EnsemblPlants" id="AES74374">
    <property type="protein sequence ID" value="AES74374"/>
    <property type="gene ID" value="MTR_6g005240"/>
</dbReference>
<evidence type="ECO:0000256" key="2">
    <source>
        <dbReference type="ARBA" id="ARBA00023157"/>
    </source>
</evidence>
<gene>
    <name evidence="5" type="ordered locus">MTR_6g005240</name>
</gene>
<dbReference type="PROSITE" id="PS50026">
    <property type="entry name" value="EGF_3"/>
    <property type="match status" value="1"/>
</dbReference>
<dbReference type="InterPro" id="IPR000742">
    <property type="entry name" value="EGF"/>
</dbReference>
<reference evidence="5 7" key="2">
    <citation type="journal article" date="2014" name="BMC Genomics">
        <title>An improved genome release (version Mt4.0) for the model legume Medicago truncatula.</title>
        <authorList>
            <person name="Tang H."/>
            <person name="Krishnakumar V."/>
            <person name="Bidwell S."/>
            <person name="Rosen B."/>
            <person name="Chan A."/>
            <person name="Zhou S."/>
            <person name="Gentzbittel L."/>
            <person name="Childs K.L."/>
            <person name="Yandell M."/>
            <person name="Gundlach H."/>
            <person name="Mayer K.F."/>
            <person name="Schwartz D.C."/>
            <person name="Town C.D."/>
        </authorList>
    </citation>
    <scope>GENOME REANNOTATION</scope>
    <source>
        <strain evidence="6 7">cv. Jemalong A17</strain>
    </source>
</reference>
<dbReference type="Proteomes" id="UP000002051">
    <property type="component" value="Chromosome 6"/>
</dbReference>
<accession>G7KQ09</accession>
<evidence type="ECO:0000313" key="5">
    <source>
        <dbReference type="EMBL" id="AES74374.1"/>
    </source>
</evidence>